<evidence type="ECO:0000313" key="2">
    <source>
        <dbReference type="EMBL" id="EDX73862.1"/>
    </source>
</evidence>
<feature type="transmembrane region" description="Helical" evidence="1">
    <location>
        <begin position="22"/>
        <end position="48"/>
    </location>
</feature>
<keyword evidence="1" id="KW-1133">Transmembrane helix</keyword>
<dbReference type="HOGENOM" id="CLU_3116708_0_0_3"/>
<dbReference type="EMBL" id="DS989855">
    <property type="protein sequence ID" value="EDX73862.1"/>
    <property type="molecule type" value="Genomic_DNA"/>
</dbReference>
<protein>
    <submittedName>
        <fullName evidence="2">Uncharacterized protein</fullName>
    </submittedName>
</protein>
<reference evidence="2 3" key="1">
    <citation type="submission" date="2008-07" db="EMBL/GenBank/DDBJ databases">
        <authorList>
            <person name="Tandeau de Marsac N."/>
            <person name="Ferriera S."/>
            <person name="Johnson J."/>
            <person name="Kravitz S."/>
            <person name="Beeson K."/>
            <person name="Sutton G."/>
            <person name="Rogers Y.-H."/>
            <person name="Friedman R."/>
            <person name="Frazier M."/>
            <person name="Venter J.C."/>
        </authorList>
    </citation>
    <scope>NUCLEOTIDE SEQUENCE [LARGE SCALE GENOMIC DNA]</scope>
    <source>
        <strain evidence="2 3">PCC 7420</strain>
    </source>
</reference>
<evidence type="ECO:0000313" key="3">
    <source>
        <dbReference type="Proteomes" id="UP000003835"/>
    </source>
</evidence>
<keyword evidence="1" id="KW-0472">Membrane</keyword>
<keyword evidence="1" id="KW-0812">Transmembrane</keyword>
<name>B4VVZ7_9CYAN</name>
<sequence length="50" mass="5133">MSISASGSPLQGFGRLAPREQVFLLSITGAISAKGAIALLSIHILLILSI</sequence>
<gene>
    <name evidence="2" type="ORF">MC7420_5742</name>
</gene>
<accession>B4VVZ7</accession>
<dbReference type="Proteomes" id="UP000003835">
    <property type="component" value="Unassembled WGS sequence"/>
</dbReference>
<dbReference type="AlphaFoldDB" id="B4VVZ7"/>
<proteinExistence type="predicted"/>
<keyword evidence="3" id="KW-1185">Reference proteome</keyword>
<organism evidence="2 3">
    <name type="scientific">Coleofasciculus chthonoplastes PCC 7420</name>
    <dbReference type="NCBI Taxonomy" id="118168"/>
    <lineage>
        <taxon>Bacteria</taxon>
        <taxon>Bacillati</taxon>
        <taxon>Cyanobacteriota</taxon>
        <taxon>Cyanophyceae</taxon>
        <taxon>Coleofasciculales</taxon>
        <taxon>Coleofasciculaceae</taxon>
        <taxon>Coleofasciculus</taxon>
    </lineage>
</organism>
<dbReference type="STRING" id="118168.MC7420_5742"/>
<evidence type="ECO:0000256" key="1">
    <source>
        <dbReference type="SAM" id="Phobius"/>
    </source>
</evidence>